<sequence>MLIDRSDRQVVRVTGPEAPQFLNNLLSQKLDDAPDGFSAAALDLDPQGRVLHHADLLIHDSAFYLDAPAPQAQSLHDYLTRMVFWSDVTIELTDLAVLTLLGDPIDLPEDVLSRPVHWGGKPRIDVLVPRDHLEPTVAALEAAGAQLAGLMAYTAERVTALEPDLLLDLDEKTIPHEVPGWIGRLGDDSWPGAVHLEKGCYRGQETVARVHNLGRSPRVLALAHLDGSAPTLPAPGDELKTSGGRSRVVGRIGTVVHDADLGPIALVLIKRSAAGSAGLVAGEAGEVAVAIDADSIPADDGERPGRAAINRLKGL</sequence>
<dbReference type="SUPFAM" id="SSF103025">
    <property type="entry name" value="Folate-binding domain"/>
    <property type="match status" value="1"/>
</dbReference>
<dbReference type="PATRIC" id="fig|1035195.3.peg.2388"/>
<name>L1MA78_9CORY</name>
<keyword evidence="1" id="KW-0809">Transit peptide</keyword>
<keyword evidence="3" id="KW-1185">Reference proteome</keyword>
<dbReference type="GO" id="GO:0016226">
    <property type="term" value="P:iron-sulfur cluster assembly"/>
    <property type="evidence" value="ECO:0007669"/>
    <property type="project" value="TreeGrafter"/>
</dbReference>
<protein>
    <submittedName>
        <fullName evidence="2">Glycine cleavage T-protein</fullName>
    </submittedName>
</protein>
<dbReference type="HOGENOM" id="CLU_007884_6_0_11"/>
<dbReference type="EMBL" id="AMEM01000041">
    <property type="protein sequence ID" value="EKX87889.1"/>
    <property type="molecule type" value="Genomic_DNA"/>
</dbReference>
<dbReference type="NCBIfam" id="TIGR03317">
    <property type="entry name" value="ygfZ_signature"/>
    <property type="match status" value="1"/>
</dbReference>
<reference evidence="2 3" key="1">
    <citation type="submission" date="2012-05" db="EMBL/GenBank/DDBJ databases">
        <authorList>
            <person name="Weinstock G."/>
            <person name="Sodergren E."/>
            <person name="Lobos E.A."/>
            <person name="Fulton L."/>
            <person name="Fulton R."/>
            <person name="Courtney L."/>
            <person name="Fronick C."/>
            <person name="O'Laughlin M."/>
            <person name="Godfrey J."/>
            <person name="Wilson R.M."/>
            <person name="Miner T."/>
            <person name="Farmer C."/>
            <person name="Delehaunty K."/>
            <person name="Cordes M."/>
            <person name="Minx P."/>
            <person name="Tomlinson C."/>
            <person name="Chen J."/>
            <person name="Wollam A."/>
            <person name="Pepin K.H."/>
            <person name="Bhonagiri V."/>
            <person name="Zhang X."/>
            <person name="Suruliraj S."/>
            <person name="Warren W."/>
            <person name="Mitreva M."/>
            <person name="Mardis E.R."/>
            <person name="Wilson R.K."/>
        </authorList>
    </citation>
    <scope>NUCLEOTIDE SEQUENCE [LARGE SCALE GENOMIC DNA]</scope>
    <source>
        <strain evidence="2 3">F0235</strain>
    </source>
</reference>
<organism evidence="2 3">
    <name type="scientific">Corynebacterium durum F0235</name>
    <dbReference type="NCBI Taxonomy" id="1035195"/>
    <lineage>
        <taxon>Bacteria</taxon>
        <taxon>Bacillati</taxon>
        <taxon>Actinomycetota</taxon>
        <taxon>Actinomycetes</taxon>
        <taxon>Mycobacteriales</taxon>
        <taxon>Corynebacteriaceae</taxon>
        <taxon>Corynebacterium</taxon>
    </lineage>
</organism>
<dbReference type="PANTHER" id="PTHR22602">
    <property type="entry name" value="TRANSFERASE CAF17, MITOCHONDRIAL-RELATED"/>
    <property type="match status" value="1"/>
</dbReference>
<dbReference type="Gene3D" id="3.30.1360.120">
    <property type="entry name" value="Probable tRNA modification gtpase trme, domain 1"/>
    <property type="match status" value="2"/>
</dbReference>
<accession>L1MA78</accession>
<evidence type="ECO:0000313" key="3">
    <source>
        <dbReference type="Proteomes" id="UP000010445"/>
    </source>
</evidence>
<proteinExistence type="predicted"/>
<dbReference type="InterPro" id="IPR017703">
    <property type="entry name" value="YgfZ/GCV_T_CS"/>
</dbReference>
<evidence type="ECO:0000313" key="2">
    <source>
        <dbReference type="EMBL" id="EKX87889.1"/>
    </source>
</evidence>
<evidence type="ECO:0000256" key="1">
    <source>
        <dbReference type="ARBA" id="ARBA00022946"/>
    </source>
</evidence>
<dbReference type="InterPro" id="IPR045179">
    <property type="entry name" value="YgfZ/GcvT"/>
</dbReference>
<dbReference type="eggNOG" id="COG0354">
    <property type="taxonomic scope" value="Bacteria"/>
</dbReference>
<comment type="caution">
    <text evidence="2">The sequence shown here is derived from an EMBL/GenBank/DDBJ whole genome shotgun (WGS) entry which is preliminary data.</text>
</comment>
<dbReference type="STRING" id="1035195.HMPREF9997_02667"/>
<dbReference type="Proteomes" id="UP000010445">
    <property type="component" value="Unassembled WGS sequence"/>
</dbReference>
<dbReference type="AlphaFoldDB" id="L1MA78"/>
<dbReference type="PANTHER" id="PTHR22602:SF0">
    <property type="entry name" value="TRANSFERASE CAF17, MITOCHONDRIAL-RELATED"/>
    <property type="match status" value="1"/>
</dbReference>
<dbReference type="RefSeq" id="WP_006062470.1">
    <property type="nucleotide sequence ID" value="NZ_KB290824.1"/>
</dbReference>
<gene>
    <name evidence="2" type="ORF">HMPREF9997_02667</name>
</gene>
<dbReference type="InterPro" id="IPR027266">
    <property type="entry name" value="TrmE/GcvT-like"/>
</dbReference>